<keyword evidence="5" id="KW-0539">Nucleus</keyword>
<name>A0A0C3S5G3_PHLG1</name>
<dbReference type="OrthoDB" id="1939598at2759"/>
<keyword evidence="4" id="KW-0804">Transcription</keyword>
<feature type="compositionally biased region" description="Polar residues" evidence="7">
    <location>
        <begin position="164"/>
        <end position="183"/>
    </location>
</feature>
<reference evidence="9 10" key="1">
    <citation type="journal article" date="2014" name="PLoS Genet.">
        <title>Analysis of the Phlebiopsis gigantea genome, transcriptome and secretome provides insight into its pioneer colonization strategies of wood.</title>
        <authorList>
            <person name="Hori C."/>
            <person name="Ishida T."/>
            <person name="Igarashi K."/>
            <person name="Samejima M."/>
            <person name="Suzuki H."/>
            <person name="Master E."/>
            <person name="Ferreira P."/>
            <person name="Ruiz-Duenas F.J."/>
            <person name="Held B."/>
            <person name="Canessa P."/>
            <person name="Larrondo L.F."/>
            <person name="Schmoll M."/>
            <person name="Druzhinina I.S."/>
            <person name="Kubicek C.P."/>
            <person name="Gaskell J.A."/>
            <person name="Kersten P."/>
            <person name="St John F."/>
            <person name="Glasner J."/>
            <person name="Sabat G."/>
            <person name="Splinter BonDurant S."/>
            <person name="Syed K."/>
            <person name="Yadav J."/>
            <person name="Mgbeahuruike A.C."/>
            <person name="Kovalchuk A."/>
            <person name="Asiegbu F.O."/>
            <person name="Lackner G."/>
            <person name="Hoffmeister D."/>
            <person name="Rencoret J."/>
            <person name="Gutierrez A."/>
            <person name="Sun H."/>
            <person name="Lindquist E."/>
            <person name="Barry K."/>
            <person name="Riley R."/>
            <person name="Grigoriev I.V."/>
            <person name="Henrissat B."/>
            <person name="Kues U."/>
            <person name="Berka R.M."/>
            <person name="Martinez A.T."/>
            <person name="Covert S.F."/>
            <person name="Blanchette R.A."/>
            <person name="Cullen D."/>
        </authorList>
    </citation>
    <scope>NUCLEOTIDE SEQUENCE [LARGE SCALE GENOMIC DNA]</scope>
    <source>
        <strain evidence="9 10">11061_1 CR5-6</strain>
    </source>
</reference>
<dbReference type="HOGENOM" id="CLU_737904_0_0_1"/>
<dbReference type="Gene3D" id="1.20.5.170">
    <property type="match status" value="1"/>
</dbReference>
<feature type="compositionally biased region" description="Polar residues" evidence="7">
    <location>
        <begin position="195"/>
        <end position="204"/>
    </location>
</feature>
<evidence type="ECO:0000256" key="1">
    <source>
        <dbReference type="ARBA" id="ARBA00004123"/>
    </source>
</evidence>
<dbReference type="Pfam" id="PF07716">
    <property type="entry name" value="bZIP_2"/>
    <property type="match status" value="1"/>
</dbReference>
<dbReference type="AlphaFoldDB" id="A0A0C3S5G3"/>
<dbReference type="GO" id="GO:0001228">
    <property type="term" value="F:DNA-binding transcription activator activity, RNA polymerase II-specific"/>
    <property type="evidence" value="ECO:0007669"/>
    <property type="project" value="TreeGrafter"/>
</dbReference>
<feature type="coiled-coil region" evidence="6">
    <location>
        <begin position="259"/>
        <end position="293"/>
    </location>
</feature>
<evidence type="ECO:0000256" key="4">
    <source>
        <dbReference type="ARBA" id="ARBA00023163"/>
    </source>
</evidence>
<dbReference type="GO" id="GO:0005634">
    <property type="term" value="C:nucleus"/>
    <property type="evidence" value="ECO:0007669"/>
    <property type="project" value="UniProtKB-SubCell"/>
</dbReference>
<dbReference type="PANTHER" id="PTHR13044:SF14">
    <property type="entry name" value="CRYPTOCEPHAL, ISOFORM A"/>
    <property type="match status" value="1"/>
</dbReference>
<feature type="region of interest" description="Disordered" evidence="7">
    <location>
        <begin position="195"/>
        <end position="248"/>
    </location>
</feature>
<keyword evidence="6" id="KW-0175">Coiled coil</keyword>
<dbReference type="Proteomes" id="UP000053257">
    <property type="component" value="Unassembled WGS sequence"/>
</dbReference>
<dbReference type="PROSITE" id="PS00036">
    <property type="entry name" value="BZIP_BASIC"/>
    <property type="match status" value="1"/>
</dbReference>
<dbReference type="PROSITE" id="PS50217">
    <property type="entry name" value="BZIP"/>
    <property type="match status" value="1"/>
</dbReference>
<feature type="region of interest" description="Disordered" evidence="7">
    <location>
        <begin position="1"/>
        <end position="71"/>
    </location>
</feature>
<accession>A0A0C3S5G3</accession>
<evidence type="ECO:0000256" key="7">
    <source>
        <dbReference type="SAM" id="MobiDB-lite"/>
    </source>
</evidence>
<evidence type="ECO:0000313" key="9">
    <source>
        <dbReference type="EMBL" id="KIP03520.1"/>
    </source>
</evidence>
<evidence type="ECO:0000259" key="8">
    <source>
        <dbReference type="PROSITE" id="PS50217"/>
    </source>
</evidence>
<evidence type="ECO:0000256" key="5">
    <source>
        <dbReference type="ARBA" id="ARBA00023242"/>
    </source>
</evidence>
<evidence type="ECO:0000256" key="6">
    <source>
        <dbReference type="SAM" id="Coils"/>
    </source>
</evidence>
<dbReference type="InterPro" id="IPR004827">
    <property type="entry name" value="bZIP"/>
</dbReference>
<sequence>MDQRHPNHPSDHHVPSQSTSRRRARSYSQPVSSPVPGPSHRPQDPFDFLSNPAYAGQPSNLAPFPHPSQSFDDEELLRSFLSMSEENHGLQTHPHPFTQSSLLAPQLAGFPMAPPASSSMHQLPSQQLSNPLVQQAFVAWLQYMQLQTQLQQQQAQPPQPQRQAHTGFQHQSTHPSYQQVQSANAPYQQNVFAASPTETVSPLQRDSRSPDADEPSNAPSPDVGDQGDPDASGGNITEEKRRRNTAASARFRVKKKQWTMNLERSITELSTRVEELEREASELRRENGWLKEIVMLKSKRFGGQAPNPEADSPSQPVPTELLAGDLSGDDGGDDAEARPGDKGKGVQR</sequence>
<feature type="compositionally biased region" description="Basic and acidic residues" evidence="7">
    <location>
        <begin position="335"/>
        <end position="348"/>
    </location>
</feature>
<feature type="region of interest" description="Disordered" evidence="7">
    <location>
        <begin position="300"/>
        <end position="348"/>
    </location>
</feature>
<proteinExistence type="predicted"/>
<organism evidence="9 10">
    <name type="scientific">Phlebiopsis gigantea (strain 11061_1 CR5-6)</name>
    <name type="common">White-rot fungus</name>
    <name type="synonym">Peniophora gigantea</name>
    <dbReference type="NCBI Taxonomy" id="745531"/>
    <lineage>
        <taxon>Eukaryota</taxon>
        <taxon>Fungi</taxon>
        <taxon>Dikarya</taxon>
        <taxon>Basidiomycota</taxon>
        <taxon>Agaricomycotina</taxon>
        <taxon>Agaricomycetes</taxon>
        <taxon>Polyporales</taxon>
        <taxon>Phanerochaetaceae</taxon>
        <taxon>Phlebiopsis</taxon>
    </lineage>
</organism>
<evidence type="ECO:0000256" key="3">
    <source>
        <dbReference type="ARBA" id="ARBA00023125"/>
    </source>
</evidence>
<feature type="domain" description="BZIP" evidence="8">
    <location>
        <begin position="238"/>
        <end position="292"/>
    </location>
</feature>
<dbReference type="EMBL" id="KN840612">
    <property type="protein sequence ID" value="KIP03520.1"/>
    <property type="molecule type" value="Genomic_DNA"/>
</dbReference>
<dbReference type="STRING" id="745531.A0A0C3S5G3"/>
<keyword evidence="3" id="KW-0238">DNA-binding</keyword>
<gene>
    <name evidence="9" type="ORF">PHLGIDRAFT_121524</name>
</gene>
<dbReference type="GO" id="GO:0000977">
    <property type="term" value="F:RNA polymerase II transcription regulatory region sequence-specific DNA binding"/>
    <property type="evidence" value="ECO:0007669"/>
    <property type="project" value="TreeGrafter"/>
</dbReference>
<feature type="region of interest" description="Disordered" evidence="7">
    <location>
        <begin position="152"/>
        <end position="183"/>
    </location>
</feature>
<dbReference type="SMART" id="SM00338">
    <property type="entry name" value="BRLZ"/>
    <property type="match status" value="1"/>
</dbReference>
<dbReference type="InterPro" id="IPR046347">
    <property type="entry name" value="bZIP_sf"/>
</dbReference>
<dbReference type="CDD" id="cd14705">
    <property type="entry name" value="bZIP_Zip1"/>
    <property type="match status" value="1"/>
</dbReference>
<comment type="subcellular location">
    <subcellularLocation>
        <location evidence="1">Nucleus</location>
    </subcellularLocation>
</comment>
<feature type="compositionally biased region" description="Basic and acidic residues" evidence="7">
    <location>
        <begin position="1"/>
        <end position="14"/>
    </location>
</feature>
<evidence type="ECO:0000256" key="2">
    <source>
        <dbReference type="ARBA" id="ARBA00023015"/>
    </source>
</evidence>
<dbReference type="PANTHER" id="PTHR13044">
    <property type="entry name" value="ACTIVATING TRANSCRIPTION FACTOR ATF 4/5"/>
    <property type="match status" value="1"/>
</dbReference>
<keyword evidence="10" id="KW-1185">Reference proteome</keyword>
<evidence type="ECO:0000313" key="10">
    <source>
        <dbReference type="Proteomes" id="UP000053257"/>
    </source>
</evidence>
<dbReference type="SUPFAM" id="SSF57959">
    <property type="entry name" value="Leucine zipper domain"/>
    <property type="match status" value="1"/>
</dbReference>
<protein>
    <recommendedName>
        <fullName evidence="8">BZIP domain-containing protein</fullName>
    </recommendedName>
</protein>
<keyword evidence="2" id="KW-0805">Transcription regulation</keyword>